<evidence type="ECO:0000259" key="4">
    <source>
        <dbReference type="PROSITE" id="PS50042"/>
    </source>
</evidence>
<dbReference type="InterPro" id="IPR000595">
    <property type="entry name" value="cNMP-bd_dom"/>
</dbReference>
<dbReference type="PANTHER" id="PTHR24567:SF68">
    <property type="entry name" value="DNA-BINDING TRANSCRIPTIONAL DUAL REGULATOR CRP"/>
    <property type="match status" value="1"/>
</dbReference>
<evidence type="ECO:0000313" key="6">
    <source>
        <dbReference type="EMBL" id="TAA75465.1"/>
    </source>
</evidence>
<comment type="caution">
    <text evidence="6">The sequence shown here is derived from an EMBL/GenBank/DDBJ whole genome shotgun (WGS) entry which is preliminary data.</text>
</comment>
<dbReference type="CDD" id="cd00038">
    <property type="entry name" value="CAP_ED"/>
    <property type="match status" value="1"/>
</dbReference>
<reference evidence="6" key="1">
    <citation type="submission" date="2017-07" db="EMBL/GenBank/DDBJ databases">
        <title>The cable genome - Insights into the physiology and evolution of filamentous bacteria capable of sulfide oxidation via long distance electron transfer.</title>
        <authorList>
            <person name="Thorup C."/>
            <person name="Bjerg J.T."/>
            <person name="Schreiber L."/>
            <person name="Nielsen L.P."/>
            <person name="Kjeldsen K.U."/>
            <person name="Boesen T."/>
            <person name="Boggild A."/>
            <person name="Meysman F."/>
            <person name="Geelhoed J."/>
            <person name="Schramm A."/>
        </authorList>
    </citation>
    <scope>NUCLEOTIDE SEQUENCE [LARGE SCALE GENOMIC DNA]</scope>
    <source>
        <strain evidence="6">GS</strain>
    </source>
</reference>
<evidence type="ECO:0000256" key="2">
    <source>
        <dbReference type="ARBA" id="ARBA00023125"/>
    </source>
</evidence>
<dbReference type="Gene3D" id="2.60.120.10">
    <property type="entry name" value="Jelly Rolls"/>
    <property type="match status" value="1"/>
</dbReference>
<dbReference type="InterPro" id="IPR050397">
    <property type="entry name" value="Env_Response_Regulators"/>
</dbReference>
<evidence type="ECO:0000256" key="3">
    <source>
        <dbReference type="ARBA" id="ARBA00023163"/>
    </source>
</evidence>
<keyword evidence="2" id="KW-0238">DNA-binding</keyword>
<dbReference type="GO" id="GO:0003700">
    <property type="term" value="F:DNA-binding transcription factor activity"/>
    <property type="evidence" value="ECO:0007669"/>
    <property type="project" value="TreeGrafter"/>
</dbReference>
<proteinExistence type="predicted"/>
<dbReference type="SUPFAM" id="SSF51206">
    <property type="entry name" value="cAMP-binding domain-like"/>
    <property type="match status" value="1"/>
</dbReference>
<keyword evidence="7" id="KW-1185">Reference proteome</keyword>
<dbReference type="PROSITE" id="PS50042">
    <property type="entry name" value="CNMP_BINDING_3"/>
    <property type="match status" value="1"/>
</dbReference>
<dbReference type="InterPro" id="IPR036390">
    <property type="entry name" value="WH_DNA-bd_sf"/>
</dbReference>
<dbReference type="Proteomes" id="UP000316238">
    <property type="component" value="Unassembled WGS sequence"/>
</dbReference>
<protein>
    <submittedName>
        <fullName evidence="6">CRP/FNR family transcriptional regulator, anaerobic regulatory protein</fullName>
    </submittedName>
</protein>
<dbReference type="SMART" id="SM00419">
    <property type="entry name" value="HTH_CRP"/>
    <property type="match status" value="1"/>
</dbReference>
<keyword evidence="3" id="KW-0804">Transcription</keyword>
<dbReference type="GO" id="GO:0003677">
    <property type="term" value="F:DNA binding"/>
    <property type="evidence" value="ECO:0007669"/>
    <property type="project" value="UniProtKB-KW"/>
</dbReference>
<dbReference type="CDD" id="cd00092">
    <property type="entry name" value="HTH_CRP"/>
    <property type="match status" value="1"/>
</dbReference>
<name>A0A521G365_9BACT</name>
<dbReference type="Pfam" id="PF00027">
    <property type="entry name" value="cNMP_binding"/>
    <property type="match status" value="1"/>
</dbReference>
<evidence type="ECO:0000256" key="1">
    <source>
        <dbReference type="ARBA" id="ARBA00023015"/>
    </source>
</evidence>
<dbReference type="InterPro" id="IPR018490">
    <property type="entry name" value="cNMP-bd_dom_sf"/>
</dbReference>
<evidence type="ECO:0000259" key="5">
    <source>
        <dbReference type="PROSITE" id="PS51063"/>
    </source>
</evidence>
<dbReference type="SUPFAM" id="SSF46785">
    <property type="entry name" value="Winged helix' DNA-binding domain"/>
    <property type="match status" value="1"/>
</dbReference>
<gene>
    <name evidence="6" type="ORF">CDV28_10620</name>
</gene>
<dbReference type="PRINTS" id="PR00034">
    <property type="entry name" value="HTHCRP"/>
</dbReference>
<dbReference type="Pfam" id="PF13545">
    <property type="entry name" value="HTH_Crp_2"/>
    <property type="match status" value="1"/>
</dbReference>
<organism evidence="6 7">
    <name type="scientific">Candidatus Electronema aureum</name>
    <dbReference type="NCBI Taxonomy" id="2005002"/>
    <lineage>
        <taxon>Bacteria</taxon>
        <taxon>Pseudomonadati</taxon>
        <taxon>Thermodesulfobacteriota</taxon>
        <taxon>Desulfobulbia</taxon>
        <taxon>Desulfobulbales</taxon>
        <taxon>Desulfobulbaceae</taxon>
        <taxon>Candidatus Electronema</taxon>
    </lineage>
</organism>
<dbReference type="InterPro" id="IPR012318">
    <property type="entry name" value="HTH_CRP"/>
</dbReference>
<dbReference type="InterPro" id="IPR036388">
    <property type="entry name" value="WH-like_DNA-bd_sf"/>
</dbReference>
<dbReference type="PROSITE" id="PS51063">
    <property type="entry name" value="HTH_CRP_2"/>
    <property type="match status" value="1"/>
</dbReference>
<dbReference type="PANTHER" id="PTHR24567">
    <property type="entry name" value="CRP FAMILY TRANSCRIPTIONAL REGULATORY PROTEIN"/>
    <property type="match status" value="1"/>
</dbReference>
<feature type="domain" description="Cyclic nucleotide-binding" evidence="4">
    <location>
        <begin position="13"/>
        <end position="116"/>
    </location>
</feature>
<sequence>MTSKERILADSILFQGISEPLLHQLAAIAQEKQFNRGETVFLEGSRSSGFYVVAQGQVKIIKMALDGREQIIYALGAGEPFGLAPIFHGEYFPASAVCMTVSVVYFFKKQDVIALITAHPDLALAVIALLSLRLRRFATKIESLSLKEVPMRLATHLVYLAEEQGKSEQVTLDMPKKQLANLLGTSAETLSRIFAEMSAAGLIRVDGKKVALLCYEELKRKSG</sequence>
<dbReference type="SMART" id="SM00100">
    <property type="entry name" value="cNMP"/>
    <property type="match status" value="1"/>
</dbReference>
<keyword evidence="1" id="KW-0805">Transcription regulation</keyword>
<dbReference type="EMBL" id="NQJD01000006">
    <property type="protein sequence ID" value="TAA75465.1"/>
    <property type="molecule type" value="Genomic_DNA"/>
</dbReference>
<evidence type="ECO:0000313" key="7">
    <source>
        <dbReference type="Proteomes" id="UP000316238"/>
    </source>
</evidence>
<dbReference type="InterPro" id="IPR014710">
    <property type="entry name" value="RmlC-like_jellyroll"/>
</dbReference>
<dbReference type="AlphaFoldDB" id="A0A521G365"/>
<dbReference type="GO" id="GO:0005829">
    <property type="term" value="C:cytosol"/>
    <property type="evidence" value="ECO:0007669"/>
    <property type="project" value="TreeGrafter"/>
</dbReference>
<accession>A0A521G365</accession>
<feature type="domain" description="HTH crp-type" evidence="5">
    <location>
        <begin position="147"/>
        <end position="216"/>
    </location>
</feature>
<dbReference type="Gene3D" id="1.10.10.10">
    <property type="entry name" value="Winged helix-like DNA-binding domain superfamily/Winged helix DNA-binding domain"/>
    <property type="match status" value="1"/>
</dbReference>